<gene>
    <name evidence="4" type="ordered locus">Acid345_4705</name>
</gene>
<accession>Q1IHE5</accession>
<keyword evidence="2" id="KW-0119">Carbohydrate metabolism</keyword>
<reference evidence="4 5" key="1">
    <citation type="journal article" date="2009" name="Appl. Environ. Microbiol.">
        <title>Three genomes from the phylum Acidobacteria provide insight into the lifestyles of these microorganisms in soils.</title>
        <authorList>
            <person name="Ward N.L."/>
            <person name="Challacombe J.F."/>
            <person name="Janssen P.H."/>
            <person name="Henrissat B."/>
            <person name="Coutinho P.M."/>
            <person name="Wu M."/>
            <person name="Xie G."/>
            <person name="Haft D.H."/>
            <person name="Sait M."/>
            <person name="Badger J."/>
            <person name="Barabote R.D."/>
            <person name="Bradley B."/>
            <person name="Brettin T.S."/>
            <person name="Brinkac L.M."/>
            <person name="Bruce D."/>
            <person name="Creasy T."/>
            <person name="Daugherty S.C."/>
            <person name="Davidsen T.M."/>
            <person name="DeBoy R.T."/>
            <person name="Detter J.C."/>
            <person name="Dodson R.J."/>
            <person name="Durkin A.S."/>
            <person name="Ganapathy A."/>
            <person name="Gwinn-Giglio M."/>
            <person name="Han C.S."/>
            <person name="Khouri H."/>
            <person name="Kiss H."/>
            <person name="Kothari S.P."/>
            <person name="Madupu R."/>
            <person name="Nelson K.E."/>
            <person name="Nelson W.C."/>
            <person name="Paulsen I."/>
            <person name="Penn K."/>
            <person name="Ren Q."/>
            <person name="Rosovitz M.J."/>
            <person name="Selengut J.D."/>
            <person name="Shrivastava S."/>
            <person name="Sullivan S.A."/>
            <person name="Tapia R."/>
            <person name="Thompson L.S."/>
            <person name="Watkins K.L."/>
            <person name="Yang Q."/>
            <person name="Yu C."/>
            <person name="Zafar N."/>
            <person name="Zhou L."/>
            <person name="Kuske C.R."/>
        </authorList>
    </citation>
    <scope>NUCLEOTIDE SEQUENCE [LARGE SCALE GENOMIC DNA]</scope>
    <source>
        <strain evidence="4 5">Ellin345</strain>
    </source>
</reference>
<dbReference type="GO" id="GO:0016787">
    <property type="term" value="F:hydrolase activity"/>
    <property type="evidence" value="ECO:0007669"/>
    <property type="project" value="UniProtKB-KW"/>
</dbReference>
<dbReference type="GO" id="GO:0005975">
    <property type="term" value="P:carbohydrate metabolic process"/>
    <property type="evidence" value="ECO:0007669"/>
    <property type="project" value="InterPro"/>
</dbReference>
<dbReference type="HOGENOM" id="CLU_018719_0_0_0"/>
<name>Q1IHE5_KORVE</name>
<comment type="similarity">
    <text evidence="1">Belongs to the glycosyl hydrolase 57 family.</text>
</comment>
<keyword evidence="5" id="KW-1185">Reference proteome</keyword>
<evidence type="ECO:0000259" key="3">
    <source>
        <dbReference type="Pfam" id="PF03065"/>
    </source>
</evidence>
<dbReference type="InterPro" id="IPR052046">
    <property type="entry name" value="GH57_Enzymes"/>
</dbReference>
<dbReference type="AlphaFoldDB" id="Q1IHE5"/>
<dbReference type="Proteomes" id="UP000002432">
    <property type="component" value="Chromosome"/>
</dbReference>
<dbReference type="PANTHER" id="PTHR36306">
    <property type="entry name" value="ALPHA-AMYLASE-RELATED-RELATED"/>
    <property type="match status" value="1"/>
</dbReference>
<dbReference type="RefSeq" id="WP_011525501.1">
    <property type="nucleotide sequence ID" value="NC_008009.1"/>
</dbReference>
<dbReference type="Pfam" id="PF03065">
    <property type="entry name" value="Glyco_hydro_57"/>
    <property type="match status" value="1"/>
</dbReference>
<dbReference type="KEGG" id="aba:Acid345_4705"/>
<feature type="domain" description="Glycoside hydrolase family 57 N-terminal" evidence="3">
    <location>
        <begin position="77"/>
        <end position="310"/>
    </location>
</feature>
<evidence type="ECO:0000256" key="2">
    <source>
        <dbReference type="ARBA" id="ARBA00023277"/>
    </source>
</evidence>
<dbReference type="EnsemblBacteria" id="ABF43705">
    <property type="protein sequence ID" value="ABF43705"/>
    <property type="gene ID" value="Acid345_4705"/>
</dbReference>
<sequence length="820" mass="92834">MERYICIHSHFYQPPRENPWLEAIEQQDSAYPFHDWNERVTAECYAPNSAARILGPNGRIHEIYSNYGHISFNFGPTLLSWMEEKAPNIYQRILDSDRQSAERFSGHGNAMAQAYNHMILPLANRSDKQTQVIWGIHDFEKRFGRSPEGMWLPEAAVDVESLEVLVDQGIKFTVLAPHQAGQVRKLGPGGRWKGVQGGQIDPTRAYLCKLPSGKQITLFFYDGPISRAVAFEGLLSNGETFAQRLLSGFSENRDWSQLMHIATDGETYGHHHRHGEMALAYALHYIESNNLAKITNYGEYLEKNPATHEVEIVNNTSWSCAHGIERWRSNCGCNSGMKPGWTQDWRTPLRNALDELRNGLNKPYEEAAGKLLKNPCQARDEYVDVILDRTKPSLDRFFAKQQTHELSKEERVQALKLLEMQRHAMLMYTSCGWFFDELSGIETVQVIMYAGRALQLAQDLFGNGFEQHFLAKLAQARSNLKEIGNGRDIYERSVKPAQVNLLSVGAHYAIASLFDGYNTHSSIYAYDVNLKQHEQRAAGRTRSAVGRAVICSRVTLEEADTTFGVIHFGDHNVNAGVRYFQGEQEYEALRSETEEAYLGGDIAAVLRVFDKHFDSTTYNLKSLFRDEQRRIVDQVLRSTLNEADTAYRQIYEHHASLMQFLGSIHAPLPYILRVTAEFVLNSRLRAAFSGPNLNIGEIQDLLGTVKRENIELDVEGLAFVLKKTINRIGEALESDLSLKNLSRFDEALSLLKMVPFDVDLWRAQNMFFDLLQRAPQIPECLSAEAQNHLISIGERLGLYVGVFQNAVAQNGTPEPVPAVA</sequence>
<evidence type="ECO:0000313" key="4">
    <source>
        <dbReference type="EMBL" id="ABF43705.1"/>
    </source>
</evidence>
<dbReference type="EMBL" id="CP000360">
    <property type="protein sequence ID" value="ABF43705.1"/>
    <property type="molecule type" value="Genomic_DNA"/>
</dbReference>
<dbReference type="InterPro" id="IPR004300">
    <property type="entry name" value="Glyco_hydro_57_N"/>
</dbReference>
<evidence type="ECO:0000256" key="1">
    <source>
        <dbReference type="ARBA" id="ARBA00006821"/>
    </source>
</evidence>
<dbReference type="Gene3D" id="3.20.110.20">
    <property type="match status" value="1"/>
</dbReference>
<dbReference type="InterPro" id="IPR021923">
    <property type="entry name" value="DUF3536"/>
</dbReference>
<evidence type="ECO:0000313" key="5">
    <source>
        <dbReference type="Proteomes" id="UP000002432"/>
    </source>
</evidence>
<organism evidence="4 5">
    <name type="scientific">Koribacter versatilis (strain Ellin345)</name>
    <dbReference type="NCBI Taxonomy" id="204669"/>
    <lineage>
        <taxon>Bacteria</taxon>
        <taxon>Pseudomonadati</taxon>
        <taxon>Acidobacteriota</taxon>
        <taxon>Terriglobia</taxon>
        <taxon>Terriglobales</taxon>
        <taxon>Candidatus Korobacteraceae</taxon>
        <taxon>Candidatus Korobacter</taxon>
    </lineage>
</organism>
<dbReference type="SUPFAM" id="SSF88713">
    <property type="entry name" value="Glycoside hydrolase/deacetylase"/>
    <property type="match status" value="1"/>
</dbReference>
<dbReference type="CDD" id="cd10797">
    <property type="entry name" value="GH57N_APU_like_1"/>
    <property type="match status" value="1"/>
</dbReference>
<dbReference type="OrthoDB" id="9757977at2"/>
<dbReference type="InterPro" id="IPR011330">
    <property type="entry name" value="Glyco_hydro/deAcase_b/a-brl"/>
</dbReference>
<dbReference type="CAZy" id="GH57">
    <property type="family name" value="Glycoside Hydrolase Family 57"/>
</dbReference>
<keyword evidence="4" id="KW-0378">Hydrolase</keyword>
<dbReference type="eggNOG" id="COG1449">
    <property type="taxonomic scope" value="Bacteria"/>
</dbReference>
<protein>
    <submittedName>
        <fullName evidence="4">Glycoside hydrolase, family 57</fullName>
    </submittedName>
</protein>
<dbReference type="PANTHER" id="PTHR36306:SF3">
    <property type="entry name" value="GLYCOSIDE HYDROLASE FAMILY 57"/>
    <property type="match status" value="1"/>
</dbReference>
<dbReference type="Pfam" id="PF12055">
    <property type="entry name" value="DUF3536"/>
    <property type="match status" value="1"/>
</dbReference>
<proteinExistence type="inferred from homology"/>
<dbReference type="STRING" id="204669.Acid345_4705"/>